<sequence length="64" mass="7264">MVLAQGEVNILHRRQGKLKTSSATAKIAHFTLREKNASASRCVINLSHDIHLAQKERSHFVRCR</sequence>
<comment type="caution">
    <text evidence="1">The sequence shown here is derived from an EMBL/GenBank/DDBJ whole genome shotgun (WGS) entry which is preliminary data.</text>
</comment>
<protein>
    <submittedName>
        <fullName evidence="1">Uncharacterized protein</fullName>
    </submittedName>
</protein>
<proteinExistence type="predicted"/>
<organism evidence="1 2">
    <name type="scientific">Pseudoalteromonas luteoviolacea H33</name>
    <dbReference type="NCBI Taxonomy" id="1365251"/>
    <lineage>
        <taxon>Bacteria</taxon>
        <taxon>Pseudomonadati</taxon>
        <taxon>Pseudomonadota</taxon>
        <taxon>Gammaproteobacteria</taxon>
        <taxon>Alteromonadales</taxon>
        <taxon>Pseudoalteromonadaceae</taxon>
        <taxon>Pseudoalteromonas</taxon>
    </lineage>
</organism>
<dbReference type="EMBL" id="AUXZ01000023">
    <property type="protein sequence ID" value="KZN54878.1"/>
    <property type="molecule type" value="Genomic_DNA"/>
</dbReference>
<reference evidence="1 2" key="1">
    <citation type="submission" date="2013-07" db="EMBL/GenBank/DDBJ databases">
        <title>Comparative Genomic and Metabolomic Analysis of Twelve Strains of Pseudoalteromonas luteoviolacea.</title>
        <authorList>
            <person name="Vynne N.G."/>
            <person name="Mansson M."/>
            <person name="Gram L."/>
        </authorList>
    </citation>
    <scope>NUCLEOTIDE SEQUENCE [LARGE SCALE GENOMIC DNA]</scope>
    <source>
        <strain evidence="1 2">H33</strain>
    </source>
</reference>
<name>A0A167GC99_9GAMM</name>
<evidence type="ECO:0000313" key="1">
    <source>
        <dbReference type="EMBL" id="KZN54878.1"/>
    </source>
</evidence>
<evidence type="ECO:0000313" key="2">
    <source>
        <dbReference type="Proteomes" id="UP000076503"/>
    </source>
</evidence>
<dbReference type="Proteomes" id="UP000076503">
    <property type="component" value="Unassembled WGS sequence"/>
</dbReference>
<gene>
    <name evidence="1" type="ORF">N476_26405</name>
</gene>
<accession>A0A167GC99</accession>
<dbReference type="PATRIC" id="fig|1365251.3.peg.359"/>
<dbReference type="AlphaFoldDB" id="A0A167GC99"/>